<dbReference type="Pfam" id="PF00106">
    <property type="entry name" value="adh_short"/>
    <property type="match status" value="1"/>
</dbReference>
<evidence type="ECO:0000256" key="2">
    <source>
        <dbReference type="ARBA" id="ARBA00023002"/>
    </source>
</evidence>
<dbReference type="PROSITE" id="PS00061">
    <property type="entry name" value="ADH_SHORT"/>
    <property type="match status" value="1"/>
</dbReference>
<comment type="caution">
    <text evidence="4">The sequence shown here is derived from an EMBL/GenBank/DDBJ whole genome shotgun (WGS) entry which is preliminary data.</text>
</comment>
<dbReference type="VEuPathDB" id="AmoebaDB:NfTy_063080"/>
<dbReference type="OMA" id="EWTRMID"/>
<dbReference type="SUPFAM" id="SSF51735">
    <property type="entry name" value="NAD(P)-binding Rossmann-fold domains"/>
    <property type="match status" value="1"/>
</dbReference>
<dbReference type="FunFam" id="3.40.50.720:FF:000047">
    <property type="entry name" value="NADP-dependent L-serine/L-allo-threonine dehydrogenase"/>
    <property type="match status" value="1"/>
</dbReference>
<accession>A0A6A5BU60</accession>
<keyword evidence="5" id="KW-1185">Reference proteome</keyword>
<dbReference type="InterPro" id="IPR036291">
    <property type="entry name" value="NAD(P)-bd_dom_sf"/>
</dbReference>
<dbReference type="RefSeq" id="XP_044562013.1">
    <property type="nucleotide sequence ID" value="XM_044707314.1"/>
</dbReference>
<dbReference type="InterPro" id="IPR020904">
    <property type="entry name" value="Sc_DH/Rdtase_CS"/>
</dbReference>
<dbReference type="OrthoDB" id="1933717at2759"/>
<dbReference type="PANTHER" id="PTHR43115:SF4">
    <property type="entry name" value="DEHYDROGENASE_REDUCTASE SDR FAMILY MEMBER 11"/>
    <property type="match status" value="1"/>
</dbReference>
<dbReference type="EMBL" id="VFQX01000035">
    <property type="protein sequence ID" value="KAF0977300.1"/>
    <property type="molecule type" value="Genomic_DNA"/>
</dbReference>
<dbReference type="GeneID" id="68111171"/>
<evidence type="ECO:0000313" key="5">
    <source>
        <dbReference type="Proteomes" id="UP000444721"/>
    </source>
</evidence>
<proteinExistence type="inferred from homology"/>
<evidence type="ECO:0000256" key="3">
    <source>
        <dbReference type="RuleBase" id="RU000363"/>
    </source>
</evidence>
<keyword evidence="2" id="KW-0560">Oxidoreductase</keyword>
<comment type="similarity">
    <text evidence="1 3">Belongs to the short-chain dehydrogenases/reductases (SDR) family.</text>
</comment>
<dbReference type="PRINTS" id="PR00080">
    <property type="entry name" value="SDRFAMILY"/>
</dbReference>
<dbReference type="PRINTS" id="PR00081">
    <property type="entry name" value="GDHRDH"/>
</dbReference>
<dbReference type="VEuPathDB" id="AmoebaDB:NF0046930"/>
<evidence type="ECO:0000256" key="1">
    <source>
        <dbReference type="ARBA" id="ARBA00006484"/>
    </source>
</evidence>
<dbReference type="GO" id="GO:0016616">
    <property type="term" value="F:oxidoreductase activity, acting on the CH-OH group of donors, NAD or NADP as acceptor"/>
    <property type="evidence" value="ECO:0007669"/>
    <property type="project" value="UniProtKB-ARBA"/>
</dbReference>
<dbReference type="VEuPathDB" id="AmoebaDB:FDP41_003953"/>
<dbReference type="PANTHER" id="PTHR43115">
    <property type="entry name" value="DEHYDROGENASE/REDUCTASE SDR FAMILY MEMBER 11"/>
    <property type="match status" value="1"/>
</dbReference>
<evidence type="ECO:0008006" key="6">
    <source>
        <dbReference type="Google" id="ProtNLM"/>
    </source>
</evidence>
<sequence>MTSPQSNNKLVAITGASSGIGAATAIALASKGYKLLLLARRVNMLQQLLEDQSNALSPENTLIVECDVTDVDSIAKAVQLSHEKFHLPIDCLVNNAGVMFLQSLAEQSLQRQQQMFSTNVMGVLNGIHVVLQDMIERQQGTIINISSIAGKKSFANHVAYCGTKFAVSGLTEALRSEVSSSKVRVIVIEPGVTQTELLGHNDPAQVEPYEEWKKTMSLGVLKAEDVASAILFAYEAPPHVCVREIALAPTEQKD</sequence>
<dbReference type="AlphaFoldDB" id="A0A6A5BU60"/>
<dbReference type="Proteomes" id="UP000444721">
    <property type="component" value="Unassembled WGS sequence"/>
</dbReference>
<dbReference type="InterPro" id="IPR002347">
    <property type="entry name" value="SDR_fam"/>
</dbReference>
<dbReference type="Gene3D" id="3.40.50.720">
    <property type="entry name" value="NAD(P)-binding Rossmann-like Domain"/>
    <property type="match status" value="1"/>
</dbReference>
<protein>
    <recommendedName>
        <fullName evidence="6">Oxidoreductase</fullName>
    </recommendedName>
</protein>
<gene>
    <name evidence="4" type="ORF">FDP41_003953</name>
</gene>
<reference evidence="4 5" key="1">
    <citation type="journal article" date="2019" name="Sci. Rep.">
        <title>Nanopore sequencing improves the draft genome of the human pathogenic amoeba Naegleria fowleri.</title>
        <authorList>
            <person name="Liechti N."/>
            <person name="Schurch N."/>
            <person name="Bruggmann R."/>
            <person name="Wittwer M."/>
        </authorList>
    </citation>
    <scope>NUCLEOTIDE SEQUENCE [LARGE SCALE GENOMIC DNA]</scope>
    <source>
        <strain evidence="4 5">ATCC 30894</strain>
    </source>
</reference>
<organism evidence="4 5">
    <name type="scientific">Naegleria fowleri</name>
    <name type="common">Brain eating amoeba</name>
    <dbReference type="NCBI Taxonomy" id="5763"/>
    <lineage>
        <taxon>Eukaryota</taxon>
        <taxon>Discoba</taxon>
        <taxon>Heterolobosea</taxon>
        <taxon>Tetramitia</taxon>
        <taxon>Eutetramitia</taxon>
        <taxon>Vahlkampfiidae</taxon>
        <taxon>Naegleria</taxon>
    </lineage>
</organism>
<name>A0A6A5BU60_NAEFO</name>
<evidence type="ECO:0000313" key="4">
    <source>
        <dbReference type="EMBL" id="KAF0977300.1"/>
    </source>
</evidence>